<accession>A0A9P0HFX9</accession>
<dbReference type="EMBL" id="OV725081">
    <property type="protein sequence ID" value="CAH1400896.1"/>
    <property type="molecule type" value="Genomic_DNA"/>
</dbReference>
<keyword evidence="13" id="KW-1185">Reference proteome</keyword>
<evidence type="ECO:0008006" key="14">
    <source>
        <dbReference type="Google" id="ProtNLM"/>
    </source>
</evidence>
<dbReference type="FunFam" id="3.30.830.10:FF:000005">
    <property type="entry name" value="nardilysin isoform X1"/>
    <property type="match status" value="1"/>
</dbReference>
<feature type="domain" description="Peptidase M16 C-terminal" evidence="10">
    <location>
        <begin position="849"/>
        <end position="1031"/>
    </location>
</feature>
<evidence type="ECO:0000313" key="13">
    <source>
        <dbReference type="Proteomes" id="UP001152798"/>
    </source>
</evidence>
<feature type="domain" description="Peptidase M16 C-terminal" evidence="10">
    <location>
        <begin position="370"/>
        <end position="554"/>
    </location>
</feature>
<feature type="region of interest" description="Disordered" evidence="8">
    <location>
        <begin position="178"/>
        <end position="211"/>
    </location>
</feature>
<proteinExistence type="inferred from homology"/>
<dbReference type="InterPro" id="IPR032632">
    <property type="entry name" value="Peptidase_M16_M"/>
</dbReference>
<sequence>MIEQDLGLDLEVATSHQGTSRQRGGISSLRGSRRTIVLVRGLRTVAKPSCTAIPRPLPAAGRSSRGIGCVRLRVGSDRIRTMSKKCKVEMVKHVTNLSNQNSAAAGSVEVIQNTIISKPGLELSDNNTTEVTMLELCRLEAPIKSENDKKEYSVIRLANGLTALLISDVTNIIDISEEMETSEDSESEVSDAESMSSAASESSKGSESDRHLAKKEEKLAACSLTVGVGSFSDPNDIPGLAHFLEHMVFMGSTKFPKENEFDSFIKKHGGSDNASTECEYTTYYFECQDKFMPKALDIFSQFFISPLMKREAMTREREAVESEFTIALPSDVYRRQQMLSGTATPNNPGGKFVWGNLKTLRDDVTDDYLYESVHKFREKHYSAHRMTLAIQARVTIETLEKWVVKYFSDIPCNNFDPIKLTEPHENLFDKSKFNKMYFIESVNDNILLELNWHLPSTKSLYKYKPANVLSWVIGHEGKGSLISYLRKKLWALGLSAGHNEDGLADNNIYSIFTISIILTENGLKNLEEVLNATFSYIKMTQNHGPDERAFLELQKIAAIDFKYDEETPAIDNVEFLSDNMQHYPPQDYIRGGELFFEYQPTLISNFLNELTPSNVNIVLSKKNHDPEIILNQTEPWFKTRYCTKDIPSQWIENWQNIEQYNEFRFPAPNEYITSDFTILHQGTEGPLYPEKIFSSDQLDIWFKPDNKFKLPLGFIGFQIVNKNVFESTLDNTLLSMYTTLLNHLLVEELYPANMALLEYSVSTVDRALVVEVYGFNEKLDILLNKIANHIKSFNANITNDLLQAFIETNKKSHYNNNLKISNLAREVRMSIILDRFFTSVDKYNTLPCIDLDLVKKFSDNFFKKVHIQCLVQGNILKDKALEICQGFVSQLETGNLPVEERPKILVHQLPNIEKCCRLMSFNLRDSNCVTTNYYQMGPGSVKEYCVIDLLMMLMEEPLFDQLRTQEQLGYDVSGTIRESYGILGFSITVVSQIYKHSVDHVEERISTFLRGFLESLIKMPRNEFDEVVQALINIKKCCDLHIKEEIKRNWAEIKCFEYAFDRLEKEIKLLSEIEPDDVISFLKTRIDASDPNHKKLTIQVVGYNSKMEEDNEVEDNSQASLPSHLSYNLIKEAPNKEENYFINDIHNFKSQLSLYPESLWSTVDKKEDPNQTVRVFDEWPILHVALVVRWNSVDFH</sequence>
<keyword evidence="5" id="KW-0862">Zinc</keyword>
<evidence type="ECO:0000256" key="6">
    <source>
        <dbReference type="ARBA" id="ARBA00023049"/>
    </source>
</evidence>
<dbReference type="Gene3D" id="3.30.830.10">
    <property type="entry name" value="Metalloenzyme, LuxS/M16 peptidase-like"/>
    <property type="match status" value="4"/>
</dbReference>
<gene>
    <name evidence="12" type="ORF">NEZAVI_LOCUS10037</name>
</gene>
<dbReference type="GO" id="GO:0006508">
    <property type="term" value="P:proteolysis"/>
    <property type="evidence" value="ECO:0007669"/>
    <property type="project" value="UniProtKB-KW"/>
</dbReference>
<evidence type="ECO:0000256" key="7">
    <source>
        <dbReference type="RuleBase" id="RU004447"/>
    </source>
</evidence>
<evidence type="ECO:0000313" key="12">
    <source>
        <dbReference type="EMBL" id="CAH1400896.1"/>
    </source>
</evidence>
<dbReference type="PANTHER" id="PTHR43690:SF18">
    <property type="entry name" value="INSULIN-DEGRADING ENZYME-RELATED"/>
    <property type="match status" value="1"/>
</dbReference>
<evidence type="ECO:0000256" key="4">
    <source>
        <dbReference type="ARBA" id="ARBA00022801"/>
    </source>
</evidence>
<dbReference type="InterPro" id="IPR011765">
    <property type="entry name" value="Pept_M16_N"/>
</dbReference>
<evidence type="ECO:0000256" key="3">
    <source>
        <dbReference type="ARBA" id="ARBA00022723"/>
    </source>
</evidence>
<dbReference type="InterPro" id="IPR007863">
    <property type="entry name" value="Peptidase_M16_C"/>
</dbReference>
<dbReference type="AlphaFoldDB" id="A0A9P0HFX9"/>
<feature type="compositionally biased region" description="Low complexity" evidence="8">
    <location>
        <begin position="192"/>
        <end position="203"/>
    </location>
</feature>
<evidence type="ECO:0000256" key="1">
    <source>
        <dbReference type="ARBA" id="ARBA00007261"/>
    </source>
</evidence>
<comment type="similarity">
    <text evidence="1 7">Belongs to the peptidase M16 family.</text>
</comment>
<reference evidence="12" key="1">
    <citation type="submission" date="2022-01" db="EMBL/GenBank/DDBJ databases">
        <authorList>
            <person name="King R."/>
        </authorList>
    </citation>
    <scope>NUCLEOTIDE SEQUENCE</scope>
</reference>
<feature type="domain" description="Peptidase M16 middle/third" evidence="11">
    <location>
        <begin position="561"/>
        <end position="844"/>
    </location>
</feature>
<feature type="domain" description="Peptidase M16 N-terminal" evidence="9">
    <location>
        <begin position="215"/>
        <end position="344"/>
    </location>
</feature>
<keyword evidence="2" id="KW-0645">Protease</keyword>
<dbReference type="OrthoDB" id="952271at2759"/>
<dbReference type="InterPro" id="IPR050626">
    <property type="entry name" value="Peptidase_M16"/>
</dbReference>
<dbReference type="Pfam" id="PF00675">
    <property type="entry name" value="Peptidase_M16"/>
    <property type="match status" value="1"/>
</dbReference>
<feature type="compositionally biased region" description="Acidic residues" evidence="8">
    <location>
        <begin position="178"/>
        <end position="191"/>
    </location>
</feature>
<dbReference type="InterPro" id="IPR011249">
    <property type="entry name" value="Metalloenz_LuxS/M16"/>
</dbReference>
<name>A0A9P0HFX9_NEZVI</name>
<dbReference type="Proteomes" id="UP001152798">
    <property type="component" value="Chromosome 5"/>
</dbReference>
<dbReference type="PANTHER" id="PTHR43690">
    <property type="entry name" value="NARDILYSIN"/>
    <property type="match status" value="1"/>
</dbReference>
<protein>
    <recommendedName>
        <fullName evidence="14">Nardilysin</fullName>
    </recommendedName>
</protein>
<evidence type="ECO:0000256" key="2">
    <source>
        <dbReference type="ARBA" id="ARBA00022670"/>
    </source>
</evidence>
<keyword evidence="6" id="KW-0482">Metalloprotease</keyword>
<dbReference type="GO" id="GO:0004222">
    <property type="term" value="F:metalloendopeptidase activity"/>
    <property type="evidence" value="ECO:0007669"/>
    <property type="project" value="InterPro"/>
</dbReference>
<dbReference type="Pfam" id="PF05193">
    <property type="entry name" value="Peptidase_M16_C"/>
    <property type="match status" value="2"/>
</dbReference>
<keyword evidence="3" id="KW-0479">Metal-binding</keyword>
<organism evidence="12 13">
    <name type="scientific">Nezara viridula</name>
    <name type="common">Southern green stink bug</name>
    <name type="synonym">Cimex viridulus</name>
    <dbReference type="NCBI Taxonomy" id="85310"/>
    <lineage>
        <taxon>Eukaryota</taxon>
        <taxon>Metazoa</taxon>
        <taxon>Ecdysozoa</taxon>
        <taxon>Arthropoda</taxon>
        <taxon>Hexapoda</taxon>
        <taxon>Insecta</taxon>
        <taxon>Pterygota</taxon>
        <taxon>Neoptera</taxon>
        <taxon>Paraneoptera</taxon>
        <taxon>Hemiptera</taxon>
        <taxon>Heteroptera</taxon>
        <taxon>Panheteroptera</taxon>
        <taxon>Pentatomomorpha</taxon>
        <taxon>Pentatomoidea</taxon>
        <taxon>Pentatomidae</taxon>
        <taxon>Pentatominae</taxon>
        <taxon>Nezara</taxon>
    </lineage>
</organism>
<dbReference type="Pfam" id="PF16187">
    <property type="entry name" value="Peptidase_M16_M"/>
    <property type="match status" value="1"/>
</dbReference>
<evidence type="ECO:0000259" key="11">
    <source>
        <dbReference type="Pfam" id="PF16187"/>
    </source>
</evidence>
<evidence type="ECO:0000256" key="8">
    <source>
        <dbReference type="SAM" id="MobiDB-lite"/>
    </source>
</evidence>
<evidence type="ECO:0000259" key="9">
    <source>
        <dbReference type="Pfam" id="PF00675"/>
    </source>
</evidence>
<evidence type="ECO:0000256" key="5">
    <source>
        <dbReference type="ARBA" id="ARBA00022833"/>
    </source>
</evidence>
<evidence type="ECO:0000259" key="10">
    <source>
        <dbReference type="Pfam" id="PF05193"/>
    </source>
</evidence>
<dbReference type="GO" id="GO:0046872">
    <property type="term" value="F:metal ion binding"/>
    <property type="evidence" value="ECO:0007669"/>
    <property type="project" value="UniProtKB-KW"/>
</dbReference>
<dbReference type="PROSITE" id="PS00143">
    <property type="entry name" value="INSULINASE"/>
    <property type="match status" value="1"/>
</dbReference>
<dbReference type="InterPro" id="IPR001431">
    <property type="entry name" value="Pept_M16_Zn_BS"/>
</dbReference>
<keyword evidence="4" id="KW-0378">Hydrolase</keyword>
<dbReference type="SUPFAM" id="SSF63411">
    <property type="entry name" value="LuxS/MPP-like metallohydrolase"/>
    <property type="match status" value="4"/>
</dbReference>